<proteinExistence type="predicted"/>
<dbReference type="SUPFAM" id="SSF52172">
    <property type="entry name" value="CheY-like"/>
    <property type="match status" value="1"/>
</dbReference>
<protein>
    <submittedName>
        <fullName evidence="4">Response regulator</fullName>
    </submittedName>
</protein>
<dbReference type="Gene3D" id="3.40.50.2300">
    <property type="match status" value="1"/>
</dbReference>
<gene>
    <name evidence="4" type="ORF">LJD69_09255</name>
</gene>
<name>A0AAW4VU17_9FIRM</name>
<organism evidence="4 5">
    <name type="scientific">Faecalibacillus faecis</name>
    <dbReference type="NCBI Taxonomy" id="1982628"/>
    <lineage>
        <taxon>Bacteria</taxon>
        <taxon>Bacillati</taxon>
        <taxon>Bacillota</taxon>
        <taxon>Erysipelotrichia</taxon>
        <taxon>Erysipelotrichales</taxon>
        <taxon>Coprobacillaceae</taxon>
        <taxon>Faecalibacillus</taxon>
    </lineage>
</organism>
<dbReference type="PANTHER" id="PTHR44591:SF3">
    <property type="entry name" value="RESPONSE REGULATORY DOMAIN-CONTAINING PROTEIN"/>
    <property type="match status" value="1"/>
</dbReference>
<comment type="caution">
    <text evidence="4">The sequence shown here is derived from an EMBL/GenBank/DDBJ whole genome shotgun (WGS) entry which is preliminary data.</text>
</comment>
<dbReference type="InterPro" id="IPR011006">
    <property type="entry name" value="CheY-like_superfamily"/>
</dbReference>
<dbReference type="SMART" id="SM00448">
    <property type="entry name" value="REC"/>
    <property type="match status" value="1"/>
</dbReference>
<dbReference type="PANTHER" id="PTHR44591">
    <property type="entry name" value="STRESS RESPONSE REGULATOR PROTEIN 1"/>
    <property type="match status" value="1"/>
</dbReference>
<evidence type="ECO:0000313" key="4">
    <source>
        <dbReference type="EMBL" id="MCB8610778.1"/>
    </source>
</evidence>
<dbReference type="EMBL" id="JAJDKZ010000025">
    <property type="protein sequence ID" value="MCB8610778.1"/>
    <property type="molecule type" value="Genomic_DNA"/>
</dbReference>
<sequence length="140" mass="16522">MPKRKAKILIVDDAQINRIILCELLRNQYQILEAEDGKKALEMIKEDKSIDLVLLDIVMPNMDGYQVLEKMKEQRYLEYLPVIIISSEGDTTSMEKAYDLGATDYIRRPFESYIINRRIKNTLMLYEKQKKLVHLVEQQI</sequence>
<reference evidence="4" key="1">
    <citation type="submission" date="2021-10" db="EMBL/GenBank/DDBJ databases">
        <title>Collection of gut derived symbiotic bacterial strains cultured from healthy donors.</title>
        <authorList>
            <person name="Lin H."/>
            <person name="Littmann E."/>
            <person name="Kohout C."/>
            <person name="Pamer E.G."/>
        </authorList>
    </citation>
    <scope>NUCLEOTIDE SEQUENCE</scope>
    <source>
        <strain evidence="4">DFI.4.48</strain>
    </source>
</reference>
<feature type="domain" description="Response regulatory" evidence="3">
    <location>
        <begin position="7"/>
        <end position="123"/>
    </location>
</feature>
<evidence type="ECO:0000256" key="2">
    <source>
        <dbReference type="PROSITE-ProRule" id="PRU00169"/>
    </source>
</evidence>
<dbReference type="GO" id="GO:0000160">
    <property type="term" value="P:phosphorelay signal transduction system"/>
    <property type="evidence" value="ECO:0007669"/>
    <property type="project" value="InterPro"/>
</dbReference>
<feature type="modified residue" description="4-aspartylphosphate" evidence="2">
    <location>
        <position position="56"/>
    </location>
</feature>
<keyword evidence="1 2" id="KW-0597">Phosphoprotein</keyword>
<dbReference type="InterPro" id="IPR050595">
    <property type="entry name" value="Bact_response_regulator"/>
</dbReference>
<evidence type="ECO:0000313" key="5">
    <source>
        <dbReference type="Proteomes" id="UP001198439"/>
    </source>
</evidence>
<dbReference type="RefSeq" id="WP_227279787.1">
    <property type="nucleotide sequence ID" value="NZ_JAJDKR010000025.1"/>
</dbReference>
<accession>A0AAW4VU17</accession>
<dbReference type="Pfam" id="PF00072">
    <property type="entry name" value="Response_reg"/>
    <property type="match status" value="1"/>
</dbReference>
<evidence type="ECO:0000256" key="1">
    <source>
        <dbReference type="ARBA" id="ARBA00022553"/>
    </source>
</evidence>
<dbReference type="AlphaFoldDB" id="A0AAW4VU17"/>
<evidence type="ECO:0000259" key="3">
    <source>
        <dbReference type="PROSITE" id="PS50110"/>
    </source>
</evidence>
<dbReference type="PROSITE" id="PS50110">
    <property type="entry name" value="RESPONSE_REGULATORY"/>
    <property type="match status" value="1"/>
</dbReference>
<dbReference type="Proteomes" id="UP001198439">
    <property type="component" value="Unassembled WGS sequence"/>
</dbReference>
<dbReference type="InterPro" id="IPR001789">
    <property type="entry name" value="Sig_transdc_resp-reg_receiver"/>
</dbReference>